<gene>
    <name evidence="1" type="ORF">GCM10011383_24680</name>
</gene>
<evidence type="ECO:0000313" key="2">
    <source>
        <dbReference type="Proteomes" id="UP000632273"/>
    </source>
</evidence>
<protein>
    <submittedName>
        <fullName evidence="1">Uncharacterized protein</fullName>
    </submittedName>
</protein>
<sequence length="78" mass="8381">MAMGTVLVKRSSTLFTRSPATCRKASAKRLTAYRKSTKPLTPSKMMDNKEEAIRTEHAAFAARTSSNVAAKLGGTPPP</sequence>
<evidence type="ECO:0000313" key="1">
    <source>
        <dbReference type="EMBL" id="GGF12537.1"/>
    </source>
</evidence>
<reference evidence="2" key="1">
    <citation type="journal article" date="2019" name="Int. J. Syst. Evol. Microbiol.">
        <title>The Global Catalogue of Microorganisms (GCM) 10K type strain sequencing project: providing services to taxonomists for standard genome sequencing and annotation.</title>
        <authorList>
            <consortium name="The Broad Institute Genomics Platform"/>
            <consortium name="The Broad Institute Genome Sequencing Center for Infectious Disease"/>
            <person name="Wu L."/>
            <person name="Ma J."/>
        </authorList>
    </citation>
    <scope>NUCLEOTIDE SEQUENCE [LARGE SCALE GENOMIC DNA]</scope>
    <source>
        <strain evidence="2">CGMCC 1.15197</strain>
    </source>
</reference>
<dbReference type="EMBL" id="BMHT01000004">
    <property type="protein sequence ID" value="GGF12537.1"/>
    <property type="molecule type" value="Genomic_DNA"/>
</dbReference>
<keyword evidence="2" id="KW-1185">Reference proteome</keyword>
<accession>A0ABQ1U843</accession>
<organism evidence="1 2">
    <name type="scientific">Hymenobacter cavernae</name>
    <dbReference type="NCBI Taxonomy" id="2044852"/>
    <lineage>
        <taxon>Bacteria</taxon>
        <taxon>Pseudomonadati</taxon>
        <taxon>Bacteroidota</taxon>
        <taxon>Cytophagia</taxon>
        <taxon>Cytophagales</taxon>
        <taxon>Hymenobacteraceae</taxon>
        <taxon>Hymenobacter</taxon>
    </lineage>
</organism>
<proteinExistence type="predicted"/>
<name>A0ABQ1U843_9BACT</name>
<dbReference type="Proteomes" id="UP000632273">
    <property type="component" value="Unassembled WGS sequence"/>
</dbReference>
<comment type="caution">
    <text evidence="1">The sequence shown here is derived from an EMBL/GenBank/DDBJ whole genome shotgun (WGS) entry which is preliminary data.</text>
</comment>